<evidence type="ECO:0000313" key="2">
    <source>
        <dbReference type="EMBL" id="VDI01695.1"/>
    </source>
</evidence>
<gene>
    <name evidence="2" type="ORF">MGAL_10B083141</name>
</gene>
<feature type="domain" description="Up-regulator of cell proliferation-like" evidence="1">
    <location>
        <begin position="106"/>
        <end position="385"/>
    </location>
</feature>
<reference evidence="2" key="1">
    <citation type="submission" date="2018-11" db="EMBL/GenBank/DDBJ databases">
        <authorList>
            <person name="Alioto T."/>
            <person name="Alioto T."/>
        </authorList>
    </citation>
    <scope>NUCLEOTIDE SEQUENCE</scope>
</reference>
<evidence type="ECO:0000313" key="3">
    <source>
        <dbReference type="Proteomes" id="UP000596742"/>
    </source>
</evidence>
<comment type="caution">
    <text evidence="2">The sequence shown here is derived from an EMBL/GenBank/DDBJ whole genome shotgun (WGS) entry which is preliminary data.</text>
</comment>
<accession>A0A8B6C9Z9</accession>
<organism evidence="2 3">
    <name type="scientific">Mytilus galloprovincialis</name>
    <name type="common">Mediterranean mussel</name>
    <dbReference type="NCBI Taxonomy" id="29158"/>
    <lineage>
        <taxon>Eukaryota</taxon>
        <taxon>Metazoa</taxon>
        <taxon>Spiralia</taxon>
        <taxon>Lophotrochozoa</taxon>
        <taxon>Mollusca</taxon>
        <taxon>Bivalvia</taxon>
        <taxon>Autobranchia</taxon>
        <taxon>Pteriomorphia</taxon>
        <taxon>Mytilida</taxon>
        <taxon>Mytiloidea</taxon>
        <taxon>Mytilidae</taxon>
        <taxon>Mytilinae</taxon>
        <taxon>Mytilus</taxon>
    </lineage>
</organism>
<proteinExistence type="predicted"/>
<dbReference type="Proteomes" id="UP000596742">
    <property type="component" value="Unassembled WGS sequence"/>
</dbReference>
<dbReference type="EMBL" id="UYJE01001383">
    <property type="protein sequence ID" value="VDI01695.1"/>
    <property type="molecule type" value="Genomic_DNA"/>
</dbReference>
<dbReference type="AlphaFoldDB" id="A0A8B6C9Z9"/>
<keyword evidence="3" id="KW-1185">Reference proteome</keyword>
<protein>
    <recommendedName>
        <fullName evidence="1">Up-regulator of cell proliferation-like domain-containing protein</fullName>
    </recommendedName>
</protein>
<dbReference type="Pfam" id="PF25496">
    <property type="entry name" value="URGCP"/>
    <property type="match status" value="1"/>
</dbReference>
<dbReference type="InterPro" id="IPR057365">
    <property type="entry name" value="URGCP"/>
</dbReference>
<dbReference type="PANTHER" id="PTHR14819">
    <property type="entry name" value="GTP-BINDING"/>
    <property type="match status" value="1"/>
</dbReference>
<dbReference type="OrthoDB" id="10070673at2759"/>
<dbReference type="PANTHER" id="PTHR14819:SF25">
    <property type="entry name" value="CHROMOSOME UNDETERMINED SCAFFOLD_52, WHOLE GENOME SHOTGUN SEQUENCE"/>
    <property type="match status" value="1"/>
</dbReference>
<feature type="non-terminal residue" evidence="2">
    <location>
        <position position="1"/>
    </location>
</feature>
<evidence type="ECO:0000259" key="1">
    <source>
        <dbReference type="Pfam" id="PF25496"/>
    </source>
</evidence>
<sequence length="389" mass="44599">SVCLISVYGILIVEKEPIDDFEMFIKKVGLDSFYPEAMEISDAMKIYNKEMPRHLKGIAIMFIRNLITLNYTCRDKLLEKFIHDIRKYQQIKREDQNDNNISKSTVNPLDLIVAVFKCSSPMLKQILATKLFLCKLAIPLVFPALDKDRMLVSIWPLRFLVLEWKTNERSFQRIAVYCPCQIVSFIRLGRPTISKSKLVNEILTDEHHNTFFNKDCSLGTTKRLVSTGMIEVAWCLPSSESILSKVCMFLNLRGDGEIFANQVTLLSKISSLVVIIMETKHFNNTLYKQLLKKLHKTNTGVILGTETKNDSNTSINQILQSHSDTQMQLGKPFRYIILPGDGHTRSIVPMNNTMRNVINEITQENEDVRLSEKLNACSTDRDEKKSVLV</sequence>
<dbReference type="InterPro" id="IPR052986">
    <property type="entry name" value="VLIG_GTPase"/>
</dbReference>
<name>A0A8B6C9Z9_MYTGA</name>